<dbReference type="SUPFAM" id="SSF49503">
    <property type="entry name" value="Cupredoxins"/>
    <property type="match status" value="3"/>
</dbReference>
<feature type="domain" description="Plastocyanin-like" evidence="5">
    <location>
        <begin position="357"/>
        <end position="475"/>
    </location>
</feature>
<dbReference type="EMBL" id="JAVDYF010000001">
    <property type="protein sequence ID" value="MDR7355135.1"/>
    <property type="molecule type" value="Genomic_DNA"/>
</dbReference>
<keyword evidence="8" id="KW-1185">Reference proteome</keyword>
<dbReference type="InterPro" id="IPR011706">
    <property type="entry name" value="Cu-oxidase_C"/>
</dbReference>
<keyword evidence="3" id="KW-0560">Oxidoreductase</keyword>
<proteinExistence type="inferred from homology"/>
<dbReference type="PROSITE" id="PS00080">
    <property type="entry name" value="MULTICOPPER_OXIDASE2"/>
    <property type="match status" value="1"/>
</dbReference>
<evidence type="ECO:0000256" key="1">
    <source>
        <dbReference type="ARBA" id="ARBA00010609"/>
    </source>
</evidence>
<dbReference type="InterPro" id="IPR045087">
    <property type="entry name" value="Cu-oxidase_fam"/>
</dbReference>
<evidence type="ECO:0000256" key="3">
    <source>
        <dbReference type="ARBA" id="ARBA00023002"/>
    </source>
</evidence>
<dbReference type="PANTHER" id="PTHR48267:SF1">
    <property type="entry name" value="BILIRUBIN OXIDASE"/>
    <property type="match status" value="1"/>
</dbReference>
<sequence>MLAACTIDSKKPADGDGDFAPSLPPAPPVLRPLPIPSVSTPSQGVHRLVAAVGSTQILPDINTTTWGFNGPFLGPTIRLSRGEDCVIECENRLPEDTAIHCHGMLLPAPMDGGPHSPIRPNETWRAEFRVEQPAATLWYHPHIHGRTGVQAYRGLAGMIIIDDDVEDTLDLPRDYGVDDIPVVIMDANFTSDGQLDENLDLTVGLQGEKVFVNGIVDPEFQATTRKVRFRLLNASTMRFHNIGFSDGRRFYSIASDTGLLGSPRKVDSVRLGPGERNEIVVEIQPKETVLLVSGGFPDNLGVPKGVMVPDFKLQETATLVTIRGTTHSPTSRHDDGASVPAVLDPSAAAPVDLSEARERSFELNTFEINGQAMDMHRIDFAIDHSDPEIWWVTNGNSDWIHNFHVHNCAFQVLESSPTDVEFDAYGWKDTVTIPPGVTVKLGVLFGQYRNRHYPYMYHCHMLYHEDQGMMGQFMMINKGESPELDTAYTQDPRNVRGLHGH</sequence>
<dbReference type="Gene3D" id="2.60.40.420">
    <property type="entry name" value="Cupredoxins - blue copper proteins"/>
    <property type="match status" value="3"/>
</dbReference>
<feature type="compositionally biased region" description="Pro residues" evidence="4">
    <location>
        <begin position="22"/>
        <end position="32"/>
    </location>
</feature>
<organism evidence="7 8">
    <name type="scientific">Corynebacterium felinum</name>
    <dbReference type="NCBI Taxonomy" id="131318"/>
    <lineage>
        <taxon>Bacteria</taxon>
        <taxon>Bacillati</taxon>
        <taxon>Actinomycetota</taxon>
        <taxon>Actinomycetes</taxon>
        <taxon>Mycobacteriales</taxon>
        <taxon>Corynebacteriaceae</taxon>
        <taxon>Corynebacterium</taxon>
    </lineage>
</organism>
<dbReference type="CDD" id="cd04232">
    <property type="entry name" value="CuRO_1_CueO_FtsP"/>
    <property type="match status" value="1"/>
</dbReference>
<dbReference type="Pfam" id="PF07731">
    <property type="entry name" value="Cu-oxidase_2"/>
    <property type="match status" value="1"/>
</dbReference>
<dbReference type="RefSeq" id="WP_277104701.1">
    <property type="nucleotide sequence ID" value="NZ_BAAAJS010000068.1"/>
</dbReference>
<gene>
    <name evidence="7" type="ORF">J2S37_001673</name>
</gene>
<dbReference type="CDD" id="cd13890">
    <property type="entry name" value="CuRO_3_CueO_FtsP"/>
    <property type="match status" value="1"/>
</dbReference>
<dbReference type="Proteomes" id="UP001183619">
    <property type="component" value="Unassembled WGS sequence"/>
</dbReference>
<dbReference type="InterPro" id="IPR011707">
    <property type="entry name" value="Cu-oxidase-like_N"/>
</dbReference>
<dbReference type="PANTHER" id="PTHR48267">
    <property type="entry name" value="CUPREDOXIN SUPERFAMILY PROTEIN"/>
    <property type="match status" value="1"/>
</dbReference>
<dbReference type="InterPro" id="IPR008972">
    <property type="entry name" value="Cupredoxin"/>
</dbReference>
<feature type="region of interest" description="Disordered" evidence="4">
    <location>
        <begin position="1"/>
        <end position="32"/>
    </location>
</feature>
<comment type="similarity">
    <text evidence="1">Belongs to the multicopper oxidase family.</text>
</comment>
<reference evidence="7 8" key="1">
    <citation type="submission" date="2023-07" db="EMBL/GenBank/DDBJ databases">
        <title>Sequencing the genomes of 1000 actinobacteria strains.</title>
        <authorList>
            <person name="Klenk H.-P."/>
        </authorList>
    </citation>
    <scope>NUCLEOTIDE SEQUENCE [LARGE SCALE GENOMIC DNA]</scope>
    <source>
        <strain evidence="7 8">DSM 44508</strain>
    </source>
</reference>
<name>A0ABU2B954_9CORY</name>
<evidence type="ECO:0000259" key="6">
    <source>
        <dbReference type="Pfam" id="PF07732"/>
    </source>
</evidence>
<evidence type="ECO:0000313" key="8">
    <source>
        <dbReference type="Proteomes" id="UP001183619"/>
    </source>
</evidence>
<feature type="domain" description="Plastocyanin-like" evidence="6">
    <location>
        <begin position="55"/>
        <end position="164"/>
    </location>
</feature>
<accession>A0ABU2B954</accession>
<comment type="caution">
    <text evidence="7">The sequence shown here is derived from an EMBL/GenBank/DDBJ whole genome shotgun (WGS) entry which is preliminary data.</text>
</comment>
<evidence type="ECO:0000259" key="5">
    <source>
        <dbReference type="Pfam" id="PF07731"/>
    </source>
</evidence>
<dbReference type="Pfam" id="PF07732">
    <property type="entry name" value="Cu-oxidase_3"/>
    <property type="match status" value="1"/>
</dbReference>
<evidence type="ECO:0000313" key="7">
    <source>
        <dbReference type="EMBL" id="MDR7355135.1"/>
    </source>
</evidence>
<protein>
    <submittedName>
        <fullName evidence="7">FtsP/CotA-like multicopper oxidase with cupredoxin domain</fullName>
    </submittedName>
</protein>
<evidence type="ECO:0000256" key="2">
    <source>
        <dbReference type="ARBA" id="ARBA00022723"/>
    </source>
</evidence>
<dbReference type="InterPro" id="IPR002355">
    <property type="entry name" value="Cu_oxidase_Cu_BS"/>
</dbReference>
<evidence type="ECO:0000256" key="4">
    <source>
        <dbReference type="SAM" id="MobiDB-lite"/>
    </source>
</evidence>
<keyword evidence="2" id="KW-0479">Metal-binding</keyword>